<dbReference type="InterPro" id="IPR005312">
    <property type="entry name" value="DUF1759"/>
</dbReference>
<dbReference type="InterPro" id="IPR009878">
    <property type="entry name" value="Phlebovirus_G2_fusion"/>
</dbReference>
<sequence>MSAQLSSHKRLLTHFSRQLETVLTRFNGENLESLIASEDDSSLAYNKYCRRRLEEAIGAIEACTSRITQLLREYTSMLDSLKNPSKKEYDDYDEYATRVEEVLSSALDYLVLMEARSRSFLSCSIGNARMSANRLFESASDTELRTGKLKLPTLPVPTFSGNIWEWDNFWSLFDANIHSQPLPELFKFNYLLNALKGDAHAAVNKFQVSPGNYEKALNFLKAKYGNSEELVNRLIDKIDRMSLRSTSLRDQRALFEELQVIVSQLRQKGEHVDSQWLQKQVLSKFPEQLQRKVLEKKHAMPPETSFSMGTLLKFLEDVISSEELVALYTRKKAEQSQTSPRVEKKLKVLFFSGCMYCNESHESSACTKYKTPQERSHYLREHKLCLICASPQHATSLSLLKSKHDTTICQLQSAQKDHDNVGTFLPTGELTVMDPKSKRIRKVAVLLDTGAELSFIDSSLAEKLGLPTLEETTLRLHTFGSEQIQEELCRKVPLETWEEDGNPISLQLLTHRILTKSLIPPPVLKEDVDYIRRMSLPIRLNERQLRVKPLILLGCYQLWSLIRVDQSQVTLPSGLHLLPTRLGLGSHSAVFTPFITDGVNTALWEPNFTPALHCPVAKAAEELQCDVFEDCTCYPAETKANCKCKSLDITARFQKLQYRLPVVTPSLSFRRKRDGTIQARVPAMTTSEIIMTFQDDLSTELLVDDAICTVYNAVLISCYKCAKGASARVTCIASKPTQAEVGVLMDMLTAQKEEMQQLKQTIQRMEESSNVETAAPDDEITVKVNARRTQRSLSGEKVHLAADDHSRDEGDEDYWSRMVNEVADPSNDDEPAVKARRVHDDSPRVPSIFDRVNELEDEITQMEGDLEYFPFRDPGDRCAGLQTTMRCAFCDAEGEHFSDACPVFRSGDERFDIIRAKGWCTFCIGDCPRNVPCRLRERQCWYCTRVTGTIFADLRPRDSGHHRSLCNVPDKRHLARERLVDAKEELRRLRRQCEGPSTSRE</sequence>
<dbReference type="CDD" id="cd00303">
    <property type="entry name" value="retropepsin_like"/>
    <property type="match status" value="1"/>
</dbReference>
<dbReference type="Gene3D" id="2.40.70.10">
    <property type="entry name" value="Acid Proteases"/>
    <property type="match status" value="1"/>
</dbReference>
<dbReference type="Pfam" id="PF07245">
    <property type="entry name" value="Phlebovirus_G2"/>
    <property type="match status" value="1"/>
</dbReference>
<organism evidence="2 3">
    <name type="scientific">Ancylostoma duodenale</name>
    <dbReference type="NCBI Taxonomy" id="51022"/>
    <lineage>
        <taxon>Eukaryota</taxon>
        <taxon>Metazoa</taxon>
        <taxon>Ecdysozoa</taxon>
        <taxon>Nematoda</taxon>
        <taxon>Chromadorea</taxon>
        <taxon>Rhabditida</taxon>
        <taxon>Rhabditina</taxon>
        <taxon>Rhabditomorpha</taxon>
        <taxon>Strongyloidea</taxon>
        <taxon>Ancylostomatidae</taxon>
        <taxon>Ancylostomatinae</taxon>
        <taxon>Ancylostoma</taxon>
    </lineage>
</organism>
<dbReference type="GO" id="GO:0006508">
    <property type="term" value="P:proteolysis"/>
    <property type="evidence" value="ECO:0007669"/>
    <property type="project" value="InterPro"/>
</dbReference>
<dbReference type="Pfam" id="PF13650">
    <property type="entry name" value="Asp_protease_2"/>
    <property type="match status" value="1"/>
</dbReference>
<dbReference type="EMBL" id="KN769088">
    <property type="protein sequence ID" value="KIH46505.1"/>
    <property type="molecule type" value="Genomic_DNA"/>
</dbReference>
<accession>A0A0C2FD95</accession>
<reference evidence="2 3" key="1">
    <citation type="submission" date="2013-12" db="EMBL/GenBank/DDBJ databases">
        <title>Draft genome of the parsitic nematode Ancylostoma duodenale.</title>
        <authorList>
            <person name="Mitreva M."/>
        </authorList>
    </citation>
    <scope>NUCLEOTIDE SEQUENCE [LARGE SCALE GENOMIC DNA]</scope>
    <source>
        <strain evidence="2 3">Zhejiang</strain>
    </source>
</reference>
<gene>
    <name evidence="2" type="ORF">ANCDUO_23442</name>
</gene>
<dbReference type="PANTHER" id="PTHR47331:SF1">
    <property type="entry name" value="GAG-LIKE PROTEIN"/>
    <property type="match status" value="1"/>
</dbReference>
<proteinExistence type="predicted"/>
<name>A0A0C2FD95_9BILA</name>
<dbReference type="InterPro" id="IPR021109">
    <property type="entry name" value="Peptidase_aspartic_dom_sf"/>
</dbReference>
<dbReference type="Pfam" id="PF03564">
    <property type="entry name" value="DUF1759"/>
    <property type="match status" value="1"/>
</dbReference>
<dbReference type="PANTHER" id="PTHR47331">
    <property type="entry name" value="PHD-TYPE DOMAIN-CONTAINING PROTEIN"/>
    <property type="match status" value="1"/>
</dbReference>
<evidence type="ECO:0000313" key="3">
    <source>
        <dbReference type="Proteomes" id="UP000054047"/>
    </source>
</evidence>
<keyword evidence="3" id="KW-1185">Reference proteome</keyword>
<evidence type="ECO:0000313" key="2">
    <source>
        <dbReference type="EMBL" id="KIH46505.1"/>
    </source>
</evidence>
<dbReference type="PROSITE" id="PS00141">
    <property type="entry name" value="ASP_PROTEASE"/>
    <property type="match status" value="1"/>
</dbReference>
<evidence type="ECO:0000259" key="1">
    <source>
        <dbReference type="Pfam" id="PF07245"/>
    </source>
</evidence>
<dbReference type="GO" id="GO:0004190">
    <property type="term" value="F:aspartic-type endopeptidase activity"/>
    <property type="evidence" value="ECO:0007669"/>
    <property type="project" value="InterPro"/>
</dbReference>
<feature type="domain" description="Phlebovirus glycoprotein G2 fusion" evidence="1">
    <location>
        <begin position="593"/>
        <end position="689"/>
    </location>
</feature>
<protein>
    <submittedName>
        <fullName evidence="2">Peptidase family A16</fullName>
    </submittedName>
</protein>
<dbReference type="AlphaFoldDB" id="A0A0C2FD95"/>
<dbReference type="Proteomes" id="UP000054047">
    <property type="component" value="Unassembled WGS sequence"/>
</dbReference>
<dbReference type="OrthoDB" id="5863857at2759"/>
<dbReference type="InterPro" id="IPR001969">
    <property type="entry name" value="Aspartic_peptidase_AS"/>
</dbReference>
<dbReference type="SUPFAM" id="SSF50630">
    <property type="entry name" value="Acid proteases"/>
    <property type="match status" value="1"/>
</dbReference>